<keyword evidence="2" id="KW-1185">Reference proteome</keyword>
<evidence type="ECO:0000313" key="1">
    <source>
        <dbReference type="EMBL" id="KAK2963402.1"/>
    </source>
</evidence>
<protein>
    <submittedName>
        <fullName evidence="1">Uncharacterized protein</fullName>
    </submittedName>
</protein>
<name>A0ABQ9YI35_9EUKA</name>
<evidence type="ECO:0000313" key="2">
    <source>
        <dbReference type="Proteomes" id="UP001281761"/>
    </source>
</evidence>
<accession>A0ABQ9YI35</accession>
<comment type="caution">
    <text evidence="1">The sequence shown here is derived from an EMBL/GenBank/DDBJ whole genome shotgun (WGS) entry which is preliminary data.</text>
</comment>
<reference evidence="1 2" key="1">
    <citation type="journal article" date="2022" name="bioRxiv">
        <title>Genomics of Preaxostyla Flagellates Illuminates Evolutionary Transitions and the Path Towards Mitochondrial Loss.</title>
        <authorList>
            <person name="Novak L.V.F."/>
            <person name="Treitli S.C."/>
            <person name="Pyrih J."/>
            <person name="Halakuc P."/>
            <person name="Pipaliya S.V."/>
            <person name="Vacek V."/>
            <person name="Brzon O."/>
            <person name="Soukal P."/>
            <person name="Eme L."/>
            <person name="Dacks J.B."/>
            <person name="Karnkowska A."/>
            <person name="Elias M."/>
            <person name="Hampl V."/>
        </authorList>
    </citation>
    <scope>NUCLEOTIDE SEQUENCE [LARGE SCALE GENOMIC DNA]</scope>
    <source>
        <strain evidence="1">NAU3</strain>
        <tissue evidence="1">Gut</tissue>
    </source>
</reference>
<proteinExistence type="predicted"/>
<gene>
    <name evidence="1" type="ORF">BLNAU_1443</name>
</gene>
<dbReference type="Proteomes" id="UP001281761">
    <property type="component" value="Unassembled WGS sequence"/>
</dbReference>
<dbReference type="EMBL" id="JARBJD010000006">
    <property type="protein sequence ID" value="KAK2963402.1"/>
    <property type="molecule type" value="Genomic_DNA"/>
</dbReference>
<sequence>MDLDLSNLQSHFLHRNDESTPFERGDIVQLEWIAHPQNENHPTPIYYSPSLLTDTVLYNLSGVSGDSISTSLLADELEDDPVNDLFQKIVVLYVWTLFGAVLRSESSPMVMPFWMDACYETLDENSRISVLSTVFYDWIMKLIQTKLLTEPQHTPTPEDLYIEFITGILGHFFERTNITCSSSEMNDLVAQILDVCRPLTHSSFFATIWEESSSYSTYQDVCQVLLHNEQVFLHQSEYTITEYTQDVFWKQRDIAIDYIKAHRSEWLFSDFLTVLQQLSKGNSNTHEGSATRSPRND</sequence>
<organism evidence="1 2">
    <name type="scientific">Blattamonas nauphoetae</name>
    <dbReference type="NCBI Taxonomy" id="2049346"/>
    <lineage>
        <taxon>Eukaryota</taxon>
        <taxon>Metamonada</taxon>
        <taxon>Preaxostyla</taxon>
        <taxon>Oxymonadida</taxon>
        <taxon>Blattamonas</taxon>
    </lineage>
</organism>